<dbReference type="SUPFAM" id="SSF55073">
    <property type="entry name" value="Nucleotide cyclase"/>
    <property type="match status" value="2"/>
</dbReference>
<dbReference type="Proteomes" id="UP000736373">
    <property type="component" value="Unassembled WGS sequence"/>
</dbReference>
<protein>
    <submittedName>
        <fullName evidence="2">Transcriptional regulator</fullName>
    </submittedName>
</protein>
<dbReference type="PROSITE" id="PS50125">
    <property type="entry name" value="GUANYLATE_CYCLASE_2"/>
    <property type="match status" value="2"/>
</dbReference>
<keyword evidence="3" id="KW-1185">Reference proteome</keyword>
<feature type="domain" description="Guanylate cyclase" evidence="1">
    <location>
        <begin position="285"/>
        <end position="340"/>
    </location>
</feature>
<gene>
    <name evidence="2" type="ORF">F6X42_04530</name>
</gene>
<dbReference type="RefSeq" id="WP_187633056.1">
    <property type="nucleotide sequence ID" value="NZ_VZQQ01000003.1"/>
</dbReference>
<sequence>MSHTWKHDHAAEQIDRRIKDVEAVEIVDYVRDTDLESIPTAKAYKVDGVHLYADILNLEDMLHCTEVEGETCHKRTLRFLNQHFRAVDRILARTDAKRVDFHNQRLHALISKPYNTQPGAPAARVRRAVAIAQLVIDVLKVTGDSDEHIPAGKVRVGIDSGLALAVNNGRNGYREPLFLGEPANHAAKIANGPVSGIFLTNAARVAIGLDTLDDPSRTALTRAEIEACENKAALGVTAQTIVGEWEKDMENNPIGVFQFTRHTPPFRTMDIATLTPGNSCRQEALSIYADIDGFTRFVSRHIDDSPEDVVKALHVIRAELERVLTGDFDGRRIRFIGDCVQGILCEGTAQTTDAHATISTGTLCAGALRSSFNLALEKLRDAGVDTDGLGLAIGFEYGFVAVSRLGLKGDRVRCAVSRGVLASEHEQTLCNGTQTGIGRAAYDNATQAVRDLFGKGRRVSRFDFNEATEALSSSGDDIAKAVRSEAMKLAAPAVPKSVAFEVRPHCAKQ</sequence>
<proteinExistence type="predicted"/>
<dbReference type="InterPro" id="IPR029787">
    <property type="entry name" value="Nucleotide_cyclase"/>
</dbReference>
<feature type="domain" description="Guanylate cyclase" evidence="1">
    <location>
        <begin position="49"/>
        <end position="190"/>
    </location>
</feature>
<accession>A0ABR7PHQ8</accession>
<dbReference type="EMBL" id="VZQQ01000003">
    <property type="protein sequence ID" value="MBC8745920.1"/>
    <property type="molecule type" value="Genomic_DNA"/>
</dbReference>
<evidence type="ECO:0000313" key="3">
    <source>
        <dbReference type="Proteomes" id="UP000736373"/>
    </source>
</evidence>
<dbReference type="Gene3D" id="3.30.70.1230">
    <property type="entry name" value="Nucleotide cyclase"/>
    <property type="match status" value="2"/>
</dbReference>
<evidence type="ECO:0000259" key="1">
    <source>
        <dbReference type="PROSITE" id="PS50125"/>
    </source>
</evidence>
<dbReference type="InterPro" id="IPR001054">
    <property type="entry name" value="A/G_cyclase"/>
</dbReference>
<comment type="caution">
    <text evidence="2">The sequence shown here is derived from an EMBL/GenBank/DDBJ whole genome shotgun (WGS) entry which is preliminary data.</text>
</comment>
<reference evidence="2 3" key="1">
    <citation type="submission" date="2019-09" db="EMBL/GenBank/DDBJ databases">
        <title>Paraburkholderia podalyriae sp. nov., A South African Podalyria-associated rhizobium.</title>
        <authorList>
            <person name="Mavima L."/>
            <person name="Beukes C.W."/>
            <person name="Palmer M."/>
            <person name="De Meyer S.E."/>
            <person name="James E.K."/>
            <person name="Maluk M."/>
            <person name="Avontuur J.R."/>
            <person name="Chan W.Y."/>
            <person name="Venter S.N."/>
            <person name="Steenkamp E.T."/>
        </authorList>
    </citation>
    <scope>NUCLEOTIDE SEQUENCE [LARGE SCALE GENOMIC DNA]</scope>
    <source>
        <strain evidence="2 3">WC7.3b</strain>
    </source>
</reference>
<organism evidence="2 3">
    <name type="scientific">Paraburkholderia podalyriae</name>
    <dbReference type="NCBI Taxonomy" id="1938811"/>
    <lineage>
        <taxon>Bacteria</taxon>
        <taxon>Pseudomonadati</taxon>
        <taxon>Pseudomonadota</taxon>
        <taxon>Betaproteobacteria</taxon>
        <taxon>Burkholderiales</taxon>
        <taxon>Burkholderiaceae</taxon>
        <taxon>Paraburkholderia</taxon>
    </lineage>
</organism>
<evidence type="ECO:0000313" key="2">
    <source>
        <dbReference type="EMBL" id="MBC8745920.1"/>
    </source>
</evidence>
<name>A0ABR7PHQ8_9BURK</name>